<proteinExistence type="predicted"/>
<gene>
    <name evidence="2" type="ORF">N2K84_15140</name>
</gene>
<dbReference type="RefSeq" id="WP_282592668.1">
    <property type="nucleotide sequence ID" value="NZ_JAPAAF010000028.1"/>
</dbReference>
<reference evidence="2" key="1">
    <citation type="submission" date="2022-10" db="EMBL/GenBank/DDBJ databases">
        <title>Gaoshiqiia sediminis gen. nov., sp. nov., isolated from coastal sediment.</title>
        <authorList>
            <person name="Yu W.X."/>
            <person name="Mu D.S."/>
            <person name="Du J.Z."/>
            <person name="Liang Y.Q."/>
        </authorList>
    </citation>
    <scope>NUCLEOTIDE SEQUENCE</scope>
    <source>
        <strain evidence="2">A06</strain>
    </source>
</reference>
<dbReference type="EMBL" id="JAPAAF010000028">
    <property type="protein sequence ID" value="MCW0484076.1"/>
    <property type="molecule type" value="Genomic_DNA"/>
</dbReference>
<comment type="caution">
    <text evidence="2">The sequence shown here is derived from an EMBL/GenBank/DDBJ whole genome shotgun (WGS) entry which is preliminary data.</text>
</comment>
<keyword evidence="3" id="KW-1185">Reference proteome</keyword>
<organism evidence="2 3">
    <name type="scientific">Gaoshiqia sediminis</name>
    <dbReference type="NCBI Taxonomy" id="2986998"/>
    <lineage>
        <taxon>Bacteria</taxon>
        <taxon>Pseudomonadati</taxon>
        <taxon>Bacteroidota</taxon>
        <taxon>Bacteroidia</taxon>
        <taxon>Marinilabiliales</taxon>
        <taxon>Prolixibacteraceae</taxon>
        <taxon>Gaoshiqia</taxon>
    </lineage>
</organism>
<evidence type="ECO:0008006" key="4">
    <source>
        <dbReference type="Google" id="ProtNLM"/>
    </source>
</evidence>
<dbReference type="PROSITE" id="PS51257">
    <property type="entry name" value="PROKAR_LIPOPROTEIN"/>
    <property type="match status" value="1"/>
</dbReference>
<name>A0AA41Y9H8_9BACT</name>
<sequence>MKTIFFLISIIMLTVVGCVQTADNVQQNKEVEYIQTVDAPVLLVQDEIAVDETVITDEEGTAGFLKTYWLELLIAFMAFAKVIVNLTPTTRDNKVFGWLDTILNAITPNYKKGGGTF</sequence>
<protein>
    <recommendedName>
        <fullName evidence="4">Lipoprotein</fullName>
    </recommendedName>
</protein>
<feature type="chain" id="PRO_5041202023" description="Lipoprotein" evidence="1">
    <location>
        <begin position="22"/>
        <end position="117"/>
    </location>
</feature>
<accession>A0AA41Y9H8</accession>
<dbReference type="AlphaFoldDB" id="A0AA41Y9H8"/>
<evidence type="ECO:0000313" key="2">
    <source>
        <dbReference type="EMBL" id="MCW0484076.1"/>
    </source>
</evidence>
<feature type="signal peptide" evidence="1">
    <location>
        <begin position="1"/>
        <end position="21"/>
    </location>
</feature>
<keyword evidence="1" id="KW-0732">Signal</keyword>
<dbReference type="Proteomes" id="UP001163821">
    <property type="component" value="Unassembled WGS sequence"/>
</dbReference>
<evidence type="ECO:0000256" key="1">
    <source>
        <dbReference type="SAM" id="SignalP"/>
    </source>
</evidence>
<evidence type="ECO:0000313" key="3">
    <source>
        <dbReference type="Proteomes" id="UP001163821"/>
    </source>
</evidence>